<protein>
    <recommendedName>
        <fullName evidence="4">Myb-like domain-containing protein</fullName>
    </recommendedName>
</protein>
<dbReference type="OrthoDB" id="3439209at2759"/>
<accession>A0A8H7A753</accession>
<evidence type="ECO:0000313" key="3">
    <source>
        <dbReference type="Proteomes" id="UP000606974"/>
    </source>
</evidence>
<evidence type="ECO:0000313" key="2">
    <source>
        <dbReference type="EMBL" id="KAF7503880.1"/>
    </source>
</evidence>
<sequence>MSIKLPPTHNATSASSPSTVPEPATDVNHQLDGLHRSKPVYKCDVFSHSAVARTSFPSQIRLLQSFTDSSVLWVSREIVPSLSQQSFYCCRTNHRSHIPVRKRPDCPTAWACCQPTPLMAMLYLSQQPGCRQQGELEKREQSAHPLSSTEWLDSSLVSHNYYQQQAFTLPEPHPPNSDEQFNHEFPSVQGQTLTHGFDSWLACPTHGDGHQVDLQHLEREATAQGLNNTAAFPSIFTAGSEPYKFPPTPLCSIRAEDARLADEVLGGHGPNMHNAPSIGLNDSSSLLGEPLLQNSDLTLPPTSQYILPEPTWSDEEFAKLFQPDPFVPVLDSFNHSCANQPLFDNCLEHPKPIAMHDTTRPNVQNQESLWSDPILNQLNYSNTPQSMSSDAFNQTNSLTDTNLMVSNYNCDTTLSSSSESAASTTRSILLDALSPDIDCTAVGRRGGSKTHHRATIKDRELIRWKKQGLSYKEIKVRGGFNEAESTLRGRYRTLTKPKHLRVRKPEWQQKDVQILLEAVDRHLQHYTDGHGMGERYCTEAQRKAAKVPWKQVAEYMEKRGCYRYGNATVKKKYLQVMDNALSI</sequence>
<keyword evidence="3" id="KW-1185">Reference proteome</keyword>
<proteinExistence type="predicted"/>
<evidence type="ECO:0000256" key="1">
    <source>
        <dbReference type="SAM" id="MobiDB-lite"/>
    </source>
</evidence>
<name>A0A8H7A753_9EURO</name>
<gene>
    <name evidence="2" type="ORF">GJ744_003020</name>
</gene>
<dbReference type="AlphaFoldDB" id="A0A8H7A753"/>
<organism evidence="2 3">
    <name type="scientific">Endocarpon pusillum</name>
    <dbReference type="NCBI Taxonomy" id="364733"/>
    <lineage>
        <taxon>Eukaryota</taxon>
        <taxon>Fungi</taxon>
        <taxon>Dikarya</taxon>
        <taxon>Ascomycota</taxon>
        <taxon>Pezizomycotina</taxon>
        <taxon>Eurotiomycetes</taxon>
        <taxon>Chaetothyriomycetidae</taxon>
        <taxon>Verrucariales</taxon>
        <taxon>Verrucariaceae</taxon>
        <taxon>Endocarpon</taxon>
    </lineage>
</organism>
<evidence type="ECO:0008006" key="4">
    <source>
        <dbReference type="Google" id="ProtNLM"/>
    </source>
</evidence>
<feature type="compositionally biased region" description="Polar residues" evidence="1">
    <location>
        <begin position="9"/>
        <end position="19"/>
    </location>
</feature>
<comment type="caution">
    <text evidence="2">The sequence shown here is derived from an EMBL/GenBank/DDBJ whole genome shotgun (WGS) entry which is preliminary data.</text>
</comment>
<dbReference type="EMBL" id="JAACFV010000157">
    <property type="protein sequence ID" value="KAF7503880.1"/>
    <property type="molecule type" value="Genomic_DNA"/>
</dbReference>
<feature type="region of interest" description="Disordered" evidence="1">
    <location>
        <begin position="1"/>
        <end position="30"/>
    </location>
</feature>
<reference evidence="2" key="1">
    <citation type="submission" date="2020-02" db="EMBL/GenBank/DDBJ databases">
        <authorList>
            <person name="Palmer J.M."/>
        </authorList>
    </citation>
    <scope>NUCLEOTIDE SEQUENCE</scope>
    <source>
        <strain evidence="2">EPUS1.4</strain>
        <tissue evidence="2">Thallus</tissue>
    </source>
</reference>
<dbReference type="Proteomes" id="UP000606974">
    <property type="component" value="Unassembled WGS sequence"/>
</dbReference>